<dbReference type="SMART" id="SM00382">
    <property type="entry name" value="AAA"/>
    <property type="match status" value="1"/>
</dbReference>
<keyword evidence="1" id="KW-0639">Primosome</keyword>
<sequence length="331" mass="36290">MDDKLNSVSMVMARTDERLRTGRHAADRVWATGFGGLDPVIGGGLRSGGLCLLAGPQGLGKTTFALQLTRNVVREGRPVIYFSYEHAPEDLVEKLVALEAGELDDTNQARLTAIREAFDAVGGGSMEERLDDVVAGNEALSQVRKYADLLYVHRSTGSATDLAAIRKAVDTTHHLTGLSPMVVVDYLQKVLVPDGPAEEMERTTTVVEGLKDLAIDAAVPVLAIVAADKSALETGKRMRVNHLRGSSALAYEADVVLILNGKYDIVARHHLTYDLGNAERFREWAVLSVEKNRFGRDGVELEFRKRFDQGRFEATGQNVNEQLVDERIFTD</sequence>
<organism evidence="3 4">
    <name type="scientific">Nocardioides koreensis</name>
    <dbReference type="NCBI Taxonomy" id="433651"/>
    <lineage>
        <taxon>Bacteria</taxon>
        <taxon>Bacillati</taxon>
        <taxon>Actinomycetota</taxon>
        <taxon>Actinomycetes</taxon>
        <taxon>Propionibacteriales</taxon>
        <taxon>Nocardioidaceae</taxon>
        <taxon>Nocardioides</taxon>
    </lineage>
</organism>
<reference evidence="4" key="1">
    <citation type="journal article" date="2019" name="Int. J. Syst. Evol. Microbiol.">
        <title>The Global Catalogue of Microorganisms (GCM) 10K type strain sequencing project: providing services to taxonomists for standard genome sequencing and annotation.</title>
        <authorList>
            <consortium name="The Broad Institute Genomics Platform"/>
            <consortium name="The Broad Institute Genome Sequencing Center for Infectious Disease"/>
            <person name="Wu L."/>
            <person name="Ma J."/>
        </authorList>
    </citation>
    <scope>NUCLEOTIDE SEQUENCE [LARGE SCALE GENOMIC DNA]</scope>
    <source>
        <strain evidence="4">JCM 16022</strain>
    </source>
</reference>
<dbReference type="EMBL" id="BAAAQR010000006">
    <property type="protein sequence ID" value="GAA2146244.1"/>
    <property type="molecule type" value="Genomic_DNA"/>
</dbReference>
<dbReference type="PROSITE" id="PS51199">
    <property type="entry name" value="SF4_HELICASE"/>
    <property type="match status" value="1"/>
</dbReference>
<feature type="domain" description="SF4 helicase" evidence="2">
    <location>
        <begin position="23"/>
        <end position="319"/>
    </location>
</feature>
<dbReference type="PANTHER" id="PTHR30153">
    <property type="entry name" value="REPLICATIVE DNA HELICASE DNAB"/>
    <property type="match status" value="1"/>
</dbReference>
<gene>
    <name evidence="3" type="ORF">GCM10009844_22020</name>
</gene>
<evidence type="ECO:0000256" key="1">
    <source>
        <dbReference type="ARBA" id="ARBA00022515"/>
    </source>
</evidence>
<dbReference type="SUPFAM" id="SSF52540">
    <property type="entry name" value="P-loop containing nucleoside triphosphate hydrolases"/>
    <property type="match status" value="1"/>
</dbReference>
<evidence type="ECO:0000313" key="3">
    <source>
        <dbReference type="EMBL" id="GAA2146244.1"/>
    </source>
</evidence>
<dbReference type="InterPro" id="IPR007694">
    <property type="entry name" value="DNA_helicase_DnaB-like_C"/>
</dbReference>
<proteinExistence type="predicted"/>
<dbReference type="Proteomes" id="UP001501771">
    <property type="component" value="Unassembled WGS sequence"/>
</dbReference>
<comment type="caution">
    <text evidence="3">The sequence shown here is derived from an EMBL/GenBank/DDBJ whole genome shotgun (WGS) entry which is preliminary data.</text>
</comment>
<dbReference type="RefSeq" id="WP_344151511.1">
    <property type="nucleotide sequence ID" value="NZ_BAAAQR010000006.1"/>
</dbReference>
<dbReference type="InterPro" id="IPR003593">
    <property type="entry name" value="AAA+_ATPase"/>
</dbReference>
<accession>A0ABP5LJS7</accession>
<dbReference type="Pfam" id="PF03796">
    <property type="entry name" value="DnaB_C"/>
    <property type="match status" value="1"/>
</dbReference>
<dbReference type="PANTHER" id="PTHR30153:SF2">
    <property type="entry name" value="REPLICATIVE DNA HELICASE"/>
    <property type="match status" value="1"/>
</dbReference>
<dbReference type="InterPro" id="IPR027417">
    <property type="entry name" value="P-loop_NTPase"/>
</dbReference>
<protein>
    <recommendedName>
        <fullName evidence="2">SF4 helicase domain-containing protein</fullName>
    </recommendedName>
</protein>
<evidence type="ECO:0000259" key="2">
    <source>
        <dbReference type="PROSITE" id="PS51199"/>
    </source>
</evidence>
<name>A0ABP5LJS7_9ACTN</name>
<dbReference type="Gene3D" id="3.40.50.300">
    <property type="entry name" value="P-loop containing nucleotide triphosphate hydrolases"/>
    <property type="match status" value="1"/>
</dbReference>
<keyword evidence="4" id="KW-1185">Reference proteome</keyword>
<evidence type="ECO:0000313" key="4">
    <source>
        <dbReference type="Proteomes" id="UP001501771"/>
    </source>
</evidence>